<sequence length="1717" mass="189510">SANDNNNSSDNNTNSTSNVNRGKRIEQSKAVQSKLKLQLTVDECWRQQFNVRIASHMMILSHDTVTQELNSSSRSSSCSNIDAQRLNDNIGKHDVYENDNCSHSNSGNSNRNNKKSNNDSSDQDGRPHHDLISEASNSNSNRVCNRHQSSIECCNNRGAASSLLVSEINRDISVNNNNCTNNQQSTVDGANNNRKLTAECNNWALDTTWLHSENKSYQSKEQIKKRHCESVYSSSTLTQQQQQQEEQKEEEFEKCNTNTLCDTLFCSLDFNELMLYSDAPYFDAYNAEQLTSSMRTLASTNDYQHQQHSHSHLKPQQQYNELKQHGLDDSHIEALLFDPATNNNNNNNNSNRVDSASSSPAQYQLIGQSPANLVELVDEQLLDSDNNYWCDEHTDSYASLASAQSSHSSIKSPSSSPSSLLWSPRPSSSLSSLCESPRSPASSRSPVQSTRVSSHCIEPITMNQNELRHQQQHQQQQQQQQHTSRTISQSQAQQQTKQQQQQQEPERQHHVDVQLDVESEYLDRSTYSTDQQQFQQQPRPQHSNTSRSYVGPFNATDHIGLMIGGAGSSGSSSLVSEPSFGATHVNVDQTLAHSQTQSLNLAQQHGPHLQDPAMSSIAVRMSPHQQQQQQQQHQQQRRAVLPIRGDTAHQNVLSRQMSSHFGRYEPSTIGSPYSLPFQHHARHNYHQLSTQSGACQPHGHSAFMSSASGVTDLLSAAPIAVVESAPSPSTTVAYNSALGLGDVGVASATGGPTQRDTHLLSKFVTSISKGHSHSHPQSGAPMRASISGGHSSQSYSHDQSPFFQVGSSSWCFPEPTLGLKLVHGVDEGTVRKGDSFDHVAHSLQQQQQQQQQQSAITTSAQSELAFEHQQQQQDLPSRIARHNQAQSGDELPLSSSGFDMTLHGGSGKRFGVAYAHESECAKKSRLETHSTQQTAAYQTHYEPQVAKQHFGLTSLAVASASSGSKSTTDTDSDSSAYFLAPQLGGHTFEQQQQQQQQQQPPQHGSHYEPTHQASNQATKRHAQSLVVQQQQPQQQSQSQKPQLHQMQVETNYSPQMARSVHLQSAARVKQTTTTAASGQSQSQSELTSIAGKAQPVCAVCGDFAACQHYGVRTCEGCKGFFKRSVQKGTKYVCSNNRNCPVDKRRRNRCQFCRFKKCLEAGMVKEGVRTDSLKGRRGRLPSNPKSPNSPSTQAVSTIQILVEAYLKTRNSLELPLLNTMLPPEGSSSRKASSCSSSYGSSSVASGSAIGSQIQIGKNEYDFDSENTSVDYGSPPIIASGVGSVDNRSTTCQSVEFAHNDLYNQTNEPSSEQANNEQQQQQQQQPGDIRVTTAAGAERQATGAQMYNNKYPMQSQCELSTVSLLNAASRVIRDFAKSIPDISRLDSHDFELLLGKSQLDMFSLMFAYENKDNFESRKELRCFSAQPLSREQCQRIFGPWLQSAFRLMGRMNALKIETRTIACICALAMVNERVGIKDVDKVHKVQAKLLSNLEDLCNYCYPEQTSKSFYGNLLALVADSRELSIELAKCIQSSETLTRVSSGVSSSWSSSLLCNEQHNNMMRVSQSRHQQQQQPPPKQSKQQQESVPAKCLLLSSSSSSSPSSSSSSSSASVSPSSLSLSSPSSAQFSQTTDPMIDINLNRYLNSPLPPATSHRLSDPQHQQQQQVQLQQACYTQPLDANEQQQQQTIDIQSIISLHHALNSDDVQPETDNEPLDASY</sequence>
<evidence type="ECO:0000313" key="12">
    <source>
        <dbReference type="EMBL" id="KAG9509092.1"/>
    </source>
</evidence>
<feature type="compositionally biased region" description="Basic and acidic residues" evidence="9">
    <location>
        <begin position="123"/>
        <end position="132"/>
    </location>
</feature>
<feature type="region of interest" description="Disordered" evidence="9">
    <location>
        <begin position="839"/>
        <end position="876"/>
    </location>
</feature>
<evidence type="ECO:0000256" key="7">
    <source>
        <dbReference type="ARBA" id="ARBA00023170"/>
    </source>
</evidence>
<feature type="region of interest" description="Disordered" evidence="9">
    <location>
        <begin position="407"/>
        <end position="453"/>
    </location>
</feature>
<dbReference type="PANTHER" id="PTHR24085">
    <property type="entry name" value="NUCLEAR HORMONE RECEPTOR"/>
    <property type="match status" value="1"/>
</dbReference>
<evidence type="ECO:0000256" key="9">
    <source>
        <dbReference type="SAM" id="MobiDB-lite"/>
    </source>
</evidence>
<proteinExistence type="predicted"/>
<dbReference type="InterPro" id="IPR035500">
    <property type="entry name" value="NHR-like_dom_sf"/>
</dbReference>
<protein>
    <submittedName>
        <fullName evidence="12">Nuclear hormone receptor HR38</fullName>
    </submittedName>
</protein>
<dbReference type="PROSITE" id="PS51843">
    <property type="entry name" value="NR_LBD"/>
    <property type="match status" value="1"/>
</dbReference>
<keyword evidence="7 12" id="KW-0675">Receptor</keyword>
<name>A0ABQ7S6Q8_9ACAR</name>
<keyword evidence="4" id="KW-0805">Transcription regulation</keyword>
<feature type="compositionally biased region" description="Low complexity" evidence="9">
    <location>
        <begin position="1180"/>
        <end position="1190"/>
    </location>
</feature>
<feature type="compositionally biased region" description="Low complexity" evidence="9">
    <location>
        <begin position="1563"/>
        <end position="1582"/>
    </location>
</feature>
<feature type="domain" description="Nuclear receptor" evidence="10">
    <location>
        <begin position="1094"/>
        <end position="1169"/>
    </location>
</feature>
<evidence type="ECO:0000259" key="11">
    <source>
        <dbReference type="PROSITE" id="PS51843"/>
    </source>
</evidence>
<feature type="region of interest" description="Disordered" evidence="9">
    <location>
        <begin position="620"/>
        <end position="639"/>
    </location>
</feature>
<evidence type="ECO:0000313" key="13">
    <source>
        <dbReference type="Proteomes" id="UP000825002"/>
    </source>
</evidence>
<feature type="domain" description="NR LBD" evidence="11">
    <location>
        <begin position="1324"/>
        <end position="1551"/>
    </location>
</feature>
<evidence type="ECO:0000256" key="6">
    <source>
        <dbReference type="ARBA" id="ARBA00023163"/>
    </source>
</evidence>
<dbReference type="Proteomes" id="UP000825002">
    <property type="component" value="Unassembled WGS sequence"/>
</dbReference>
<feature type="compositionally biased region" description="Low complexity" evidence="9">
    <location>
        <begin position="1590"/>
        <end position="1623"/>
    </location>
</feature>
<dbReference type="Gene3D" id="3.30.50.10">
    <property type="entry name" value="Erythroid Transcription Factor GATA-1, subunit A"/>
    <property type="match status" value="1"/>
</dbReference>
<dbReference type="PROSITE" id="PS00031">
    <property type="entry name" value="NUCLEAR_REC_DBD_1"/>
    <property type="match status" value="1"/>
</dbReference>
<feature type="region of interest" description="Disordered" evidence="9">
    <location>
        <begin position="1222"/>
        <end position="1244"/>
    </location>
</feature>
<dbReference type="Gene3D" id="1.10.565.10">
    <property type="entry name" value="Retinoid X Receptor"/>
    <property type="match status" value="1"/>
</dbReference>
<feature type="non-terminal residue" evidence="12">
    <location>
        <position position="1717"/>
    </location>
</feature>
<evidence type="ECO:0000256" key="8">
    <source>
        <dbReference type="ARBA" id="ARBA00023242"/>
    </source>
</evidence>
<evidence type="ECO:0000256" key="2">
    <source>
        <dbReference type="ARBA" id="ARBA00022771"/>
    </source>
</evidence>
<feature type="compositionally biased region" description="Low complexity" evidence="9">
    <location>
        <begin position="1"/>
        <end position="18"/>
    </location>
</feature>
<feature type="region of interest" description="Disordered" evidence="9">
    <location>
        <begin position="338"/>
        <end position="360"/>
    </location>
</feature>
<feature type="compositionally biased region" description="Low complexity" evidence="9">
    <location>
        <begin position="844"/>
        <end position="853"/>
    </location>
</feature>
<evidence type="ECO:0000256" key="1">
    <source>
        <dbReference type="ARBA" id="ARBA00022723"/>
    </source>
</evidence>
<feature type="non-terminal residue" evidence="12">
    <location>
        <position position="1"/>
    </location>
</feature>
<dbReference type="PRINTS" id="PR00398">
    <property type="entry name" value="STRDHORMONER"/>
</dbReference>
<feature type="compositionally biased region" description="Low complexity" evidence="9">
    <location>
        <begin position="489"/>
        <end position="503"/>
    </location>
</feature>
<feature type="region of interest" description="Disordered" evidence="9">
    <location>
        <begin position="92"/>
        <end position="141"/>
    </location>
</feature>
<feature type="region of interest" description="Disordered" evidence="9">
    <location>
        <begin position="466"/>
        <end position="510"/>
    </location>
</feature>
<feature type="region of interest" description="Disordered" evidence="9">
    <location>
        <begin position="1560"/>
        <end position="1661"/>
    </location>
</feature>
<evidence type="ECO:0000256" key="4">
    <source>
        <dbReference type="ARBA" id="ARBA00023015"/>
    </source>
</evidence>
<dbReference type="InterPro" id="IPR000536">
    <property type="entry name" value="Nucl_hrmn_rcpt_lig-bd"/>
</dbReference>
<feature type="region of interest" description="Disordered" evidence="9">
    <location>
        <begin position="767"/>
        <end position="799"/>
    </location>
</feature>
<dbReference type="Pfam" id="PF00105">
    <property type="entry name" value="zf-C4"/>
    <property type="match status" value="1"/>
</dbReference>
<feature type="region of interest" description="Disordered" evidence="9">
    <location>
        <begin position="1303"/>
        <end position="1328"/>
    </location>
</feature>
<feature type="compositionally biased region" description="Low complexity" evidence="9">
    <location>
        <begin position="1070"/>
        <end position="1083"/>
    </location>
</feature>
<feature type="compositionally biased region" description="Low complexity" evidence="9">
    <location>
        <begin position="990"/>
        <end position="1002"/>
    </location>
</feature>
<accession>A0ABQ7S6Q8</accession>
<evidence type="ECO:0000256" key="5">
    <source>
        <dbReference type="ARBA" id="ARBA00023125"/>
    </source>
</evidence>
<evidence type="ECO:0000256" key="3">
    <source>
        <dbReference type="ARBA" id="ARBA00022833"/>
    </source>
</evidence>
<keyword evidence="8" id="KW-0539">Nucleus</keyword>
<feature type="compositionally biased region" description="Low complexity" evidence="9">
    <location>
        <begin position="1023"/>
        <end position="1046"/>
    </location>
</feature>
<feature type="region of interest" description="Disordered" evidence="9">
    <location>
        <begin position="1168"/>
        <end position="1193"/>
    </location>
</feature>
<feature type="region of interest" description="Disordered" evidence="9">
    <location>
        <begin position="1"/>
        <end position="27"/>
    </location>
</feature>
<dbReference type="CDD" id="cd06969">
    <property type="entry name" value="NR_DBD_NGFI-B"/>
    <property type="match status" value="1"/>
</dbReference>
<feature type="compositionally biased region" description="Low complexity" evidence="9">
    <location>
        <begin position="785"/>
        <end position="799"/>
    </location>
</feature>
<feature type="region of interest" description="Disordered" evidence="9">
    <location>
        <begin position="987"/>
        <end position="1046"/>
    </location>
</feature>
<dbReference type="EMBL" id="JAIFTH010000679">
    <property type="protein sequence ID" value="KAG9509092.1"/>
    <property type="molecule type" value="Genomic_DNA"/>
</dbReference>
<feature type="compositionally biased region" description="Polar residues" evidence="9">
    <location>
        <begin position="1303"/>
        <end position="1315"/>
    </location>
</feature>
<feature type="region of interest" description="Disordered" evidence="9">
    <location>
        <begin position="1058"/>
        <end position="1083"/>
    </location>
</feature>
<evidence type="ECO:0000259" key="10">
    <source>
        <dbReference type="PROSITE" id="PS51030"/>
    </source>
</evidence>
<dbReference type="InterPro" id="IPR001723">
    <property type="entry name" value="Nuclear_hrmn_rcpt"/>
</dbReference>
<dbReference type="PRINTS" id="PR00047">
    <property type="entry name" value="STROIDFINGER"/>
</dbReference>
<dbReference type="PANTHER" id="PTHR24085:SF4">
    <property type="entry name" value="NUCLEAR HORMONE RECEPTOR HR38-RELATED"/>
    <property type="match status" value="1"/>
</dbReference>
<comment type="caution">
    <text evidence="12">The sequence shown here is derived from an EMBL/GenBank/DDBJ whole genome shotgun (WGS) entry which is preliminary data.</text>
</comment>
<keyword evidence="13" id="KW-1185">Reference proteome</keyword>
<feature type="compositionally biased region" description="Low complexity" evidence="9">
    <location>
        <begin position="624"/>
        <end position="634"/>
    </location>
</feature>
<keyword evidence="2" id="KW-0863">Zinc-finger</keyword>
<feature type="compositionally biased region" description="Low complexity" evidence="9">
    <location>
        <begin position="98"/>
        <end position="111"/>
    </location>
</feature>
<dbReference type="InterPro" id="IPR013088">
    <property type="entry name" value="Znf_NHR/GATA"/>
</dbReference>
<feature type="compositionally biased region" description="Low complexity" evidence="9">
    <location>
        <begin position="472"/>
        <end position="482"/>
    </location>
</feature>
<dbReference type="SMART" id="SM00399">
    <property type="entry name" value="ZnF_C4"/>
    <property type="match status" value="1"/>
</dbReference>
<feature type="compositionally biased region" description="Polar residues" evidence="9">
    <location>
        <begin position="854"/>
        <end position="875"/>
    </location>
</feature>
<reference evidence="12 13" key="1">
    <citation type="submission" date="2020-10" db="EMBL/GenBank/DDBJ databases">
        <authorList>
            <person name="Klimov P.B."/>
            <person name="Dyachkov S.M."/>
            <person name="Chetverikov P.E."/>
        </authorList>
    </citation>
    <scope>NUCLEOTIDE SEQUENCE [LARGE SCALE GENOMIC DNA]</scope>
    <source>
        <strain evidence="12">BMOC 18-1129-001#AD2665</strain>
        <tissue evidence="12">Entire mites</tissue>
    </source>
</reference>
<dbReference type="SUPFAM" id="SSF48508">
    <property type="entry name" value="Nuclear receptor ligand-binding domain"/>
    <property type="match status" value="1"/>
</dbReference>
<dbReference type="SUPFAM" id="SSF57716">
    <property type="entry name" value="Glucocorticoid receptor-like (DNA-binding domain)"/>
    <property type="match status" value="1"/>
</dbReference>
<organism evidence="12 13">
    <name type="scientific">Fragariocoptes setiger</name>
    <dbReference type="NCBI Taxonomy" id="1670756"/>
    <lineage>
        <taxon>Eukaryota</taxon>
        <taxon>Metazoa</taxon>
        <taxon>Ecdysozoa</taxon>
        <taxon>Arthropoda</taxon>
        <taxon>Chelicerata</taxon>
        <taxon>Arachnida</taxon>
        <taxon>Acari</taxon>
        <taxon>Acariformes</taxon>
        <taxon>Trombidiformes</taxon>
        <taxon>Prostigmata</taxon>
        <taxon>Eupodina</taxon>
        <taxon>Eriophyoidea</taxon>
        <taxon>Phytoptidae</taxon>
        <taxon>Fragariocoptes</taxon>
    </lineage>
</organism>
<dbReference type="InterPro" id="IPR001628">
    <property type="entry name" value="Znf_hrmn_rcpt"/>
</dbReference>
<feature type="compositionally biased region" description="Low complexity" evidence="9">
    <location>
        <begin position="342"/>
        <end position="351"/>
    </location>
</feature>
<keyword evidence="5" id="KW-0238">DNA-binding</keyword>
<feature type="compositionally biased region" description="Low complexity" evidence="9">
    <location>
        <begin position="531"/>
        <end position="541"/>
    </location>
</feature>
<feature type="compositionally biased region" description="Low complexity" evidence="9">
    <location>
        <begin position="1224"/>
        <end position="1244"/>
    </location>
</feature>
<feature type="compositionally biased region" description="Low complexity" evidence="9">
    <location>
        <begin position="407"/>
        <end position="446"/>
    </location>
</feature>
<feature type="region of interest" description="Disordered" evidence="9">
    <location>
        <begin position="524"/>
        <end position="553"/>
    </location>
</feature>
<keyword evidence="6" id="KW-0804">Transcription</keyword>
<dbReference type="PROSITE" id="PS51030">
    <property type="entry name" value="NUCLEAR_REC_DBD_2"/>
    <property type="match status" value="1"/>
</dbReference>
<keyword evidence="1" id="KW-0479">Metal-binding</keyword>
<gene>
    <name evidence="12" type="primary">HR38</name>
    <name evidence="12" type="ORF">GZH46_02400</name>
</gene>
<keyword evidence="3" id="KW-0862">Zinc</keyword>
<dbReference type="SMART" id="SM00430">
    <property type="entry name" value="HOLI"/>
    <property type="match status" value="1"/>
</dbReference>